<evidence type="ECO:0000256" key="9">
    <source>
        <dbReference type="ARBA" id="ARBA00044656"/>
    </source>
</evidence>
<comment type="subunit">
    <text evidence="3">Homodimer.</text>
</comment>
<dbReference type="InterPro" id="IPR020846">
    <property type="entry name" value="MFS_dom"/>
</dbReference>
<evidence type="ECO:0000256" key="11">
    <source>
        <dbReference type="ARBA" id="ARBA00044668"/>
    </source>
</evidence>
<dbReference type="InterPro" id="IPR036259">
    <property type="entry name" value="MFS_trans_sf"/>
</dbReference>
<evidence type="ECO:0000259" key="16">
    <source>
        <dbReference type="PROSITE" id="PS50850"/>
    </source>
</evidence>
<keyword evidence="5 15" id="KW-1133">Transmembrane helix</keyword>
<evidence type="ECO:0000256" key="2">
    <source>
        <dbReference type="ARBA" id="ARBA00010992"/>
    </source>
</evidence>
<evidence type="ECO:0000256" key="14">
    <source>
        <dbReference type="RuleBase" id="RU003346"/>
    </source>
</evidence>
<sequence>MSSPLLEADQEKFDNKTVWKIGITVAMGSFISGMNLGVYNSAPDNISATLDWGSNKDYFIPTMNAMMHFGATFGALSAGPLATKKGRRQAILILDIITIIASAFFLIPFTPTFAIGRFLSGFIAGGFCVLSPLFIFEFAPVSISGKIGSLIQFNITLGIVFMYALALPLPTGGYKSNDLNYWWMFMFSLQSVFALFQLFLMLMKFKYDTPVWLLEQNRREEAERSLRQYYDDESAASALARLEKSIQKSKEEAGESSYADLLCCRKGHSKSFRIGIMLNFIQQWCGINAILGYSTSIFSEFGSEFVARCFTVLIGLVNMGATLILFPAVNKYGRKPMLWIGSLGMAACLIFDGIFSGPVDATVGPPLAFILIYIVFFETSAGPLCWIVCGEILAPKAMSICLGMNWASATAVVFLFPIMVNAFSMTYTFFFYAGICLLSVPYLWFDLVETKGRTKADLKTEFSKLR</sequence>
<evidence type="ECO:0000256" key="6">
    <source>
        <dbReference type="ARBA" id="ARBA00023136"/>
    </source>
</evidence>
<gene>
    <name evidence="17" type="ORF">BSTOLATCC_MIC3485</name>
</gene>
<dbReference type="InterPro" id="IPR005828">
    <property type="entry name" value="MFS_sugar_transport-like"/>
</dbReference>
<reference evidence="17" key="1">
    <citation type="submission" date="2021-09" db="EMBL/GenBank/DDBJ databases">
        <authorList>
            <consortium name="AG Swart"/>
            <person name="Singh M."/>
            <person name="Singh A."/>
            <person name="Seah K."/>
            <person name="Emmerich C."/>
        </authorList>
    </citation>
    <scope>NUCLEOTIDE SEQUENCE</scope>
    <source>
        <strain evidence="17">ATCC30299</strain>
    </source>
</reference>
<feature type="transmembrane region" description="Helical" evidence="15">
    <location>
        <begin position="274"/>
        <end position="293"/>
    </location>
</feature>
<evidence type="ECO:0000256" key="5">
    <source>
        <dbReference type="ARBA" id="ARBA00022989"/>
    </source>
</evidence>
<keyword evidence="6 15" id="KW-0472">Membrane</keyword>
<evidence type="ECO:0000256" key="8">
    <source>
        <dbReference type="ARBA" id="ARBA00044648"/>
    </source>
</evidence>
<dbReference type="Proteomes" id="UP001162131">
    <property type="component" value="Unassembled WGS sequence"/>
</dbReference>
<accession>A0AAU9I783</accession>
<evidence type="ECO:0000256" key="3">
    <source>
        <dbReference type="ARBA" id="ARBA00011738"/>
    </source>
</evidence>
<comment type="catalytic activity">
    <reaction evidence="9">
        <text>D-xylose(out) = D-xylose(in)</text>
        <dbReference type="Rhea" id="RHEA:78427"/>
        <dbReference type="ChEBI" id="CHEBI:53455"/>
    </reaction>
    <physiologicalReaction direction="left-to-right" evidence="9">
        <dbReference type="Rhea" id="RHEA:78428"/>
    </physiologicalReaction>
</comment>
<comment type="catalytic activity">
    <reaction evidence="10">
        <text>D-mannose(out) = D-mannose(in)</text>
        <dbReference type="Rhea" id="RHEA:78391"/>
        <dbReference type="ChEBI" id="CHEBI:4208"/>
    </reaction>
    <physiologicalReaction direction="left-to-right" evidence="10">
        <dbReference type="Rhea" id="RHEA:78392"/>
    </physiologicalReaction>
</comment>
<comment type="catalytic activity">
    <reaction evidence="8">
        <text>D-glucose(out) = D-glucose(in)</text>
        <dbReference type="Rhea" id="RHEA:60376"/>
        <dbReference type="ChEBI" id="CHEBI:4167"/>
    </reaction>
    <physiologicalReaction direction="left-to-right" evidence="8">
        <dbReference type="Rhea" id="RHEA:60377"/>
    </physiologicalReaction>
</comment>
<dbReference type="PRINTS" id="PR00171">
    <property type="entry name" value="SUGRTRNSPORT"/>
</dbReference>
<feature type="transmembrane region" description="Helical" evidence="15">
    <location>
        <begin position="115"/>
        <end position="135"/>
    </location>
</feature>
<comment type="catalytic activity">
    <reaction evidence="12">
        <text>D-fructose(out) = D-fructose(in)</text>
        <dbReference type="Rhea" id="RHEA:60372"/>
        <dbReference type="ChEBI" id="CHEBI:37721"/>
    </reaction>
    <physiologicalReaction direction="left-to-right" evidence="12">
        <dbReference type="Rhea" id="RHEA:60373"/>
    </physiologicalReaction>
</comment>
<organism evidence="17 18">
    <name type="scientific">Blepharisma stoltei</name>
    <dbReference type="NCBI Taxonomy" id="1481888"/>
    <lineage>
        <taxon>Eukaryota</taxon>
        <taxon>Sar</taxon>
        <taxon>Alveolata</taxon>
        <taxon>Ciliophora</taxon>
        <taxon>Postciliodesmatophora</taxon>
        <taxon>Heterotrichea</taxon>
        <taxon>Heterotrichida</taxon>
        <taxon>Blepharismidae</taxon>
        <taxon>Blepharisma</taxon>
    </lineage>
</organism>
<dbReference type="PANTHER" id="PTHR48022">
    <property type="entry name" value="PLASTIDIC GLUCOSE TRANSPORTER 4"/>
    <property type="match status" value="1"/>
</dbReference>
<feature type="transmembrane region" description="Helical" evidence="15">
    <location>
        <begin position="400"/>
        <end position="420"/>
    </location>
</feature>
<evidence type="ECO:0000256" key="15">
    <source>
        <dbReference type="SAM" id="Phobius"/>
    </source>
</evidence>
<feature type="transmembrane region" description="Helical" evidence="15">
    <location>
        <begin position="367"/>
        <end position="388"/>
    </location>
</feature>
<feature type="transmembrane region" description="Helical" evidence="15">
    <location>
        <begin position="181"/>
        <end position="202"/>
    </location>
</feature>
<evidence type="ECO:0000256" key="12">
    <source>
        <dbReference type="ARBA" id="ARBA00044710"/>
    </source>
</evidence>
<evidence type="ECO:0000313" key="18">
    <source>
        <dbReference type="Proteomes" id="UP001162131"/>
    </source>
</evidence>
<evidence type="ECO:0000256" key="10">
    <source>
        <dbReference type="ARBA" id="ARBA00044662"/>
    </source>
</evidence>
<dbReference type="GO" id="GO:0005351">
    <property type="term" value="F:carbohydrate:proton symporter activity"/>
    <property type="evidence" value="ECO:0007669"/>
    <property type="project" value="TreeGrafter"/>
</dbReference>
<comment type="catalytic activity">
    <reaction evidence="7">
        <text>D-galactose(in) = D-galactose(out)</text>
        <dbReference type="Rhea" id="RHEA:34915"/>
        <dbReference type="ChEBI" id="CHEBI:4139"/>
    </reaction>
    <physiologicalReaction direction="right-to-left" evidence="7">
        <dbReference type="Rhea" id="RHEA:34917"/>
    </physiologicalReaction>
</comment>
<evidence type="ECO:0000313" key="17">
    <source>
        <dbReference type="EMBL" id="CAG9311193.1"/>
    </source>
</evidence>
<evidence type="ECO:0000256" key="13">
    <source>
        <dbReference type="ARBA" id="ARBA00044780"/>
    </source>
</evidence>
<keyword evidence="14" id="KW-0813">Transport</keyword>
<keyword evidence="4 15" id="KW-0812">Transmembrane</keyword>
<dbReference type="AlphaFoldDB" id="A0AAU9I783"/>
<dbReference type="GO" id="GO:0016020">
    <property type="term" value="C:membrane"/>
    <property type="evidence" value="ECO:0007669"/>
    <property type="project" value="UniProtKB-SubCell"/>
</dbReference>
<evidence type="ECO:0000256" key="4">
    <source>
        <dbReference type="ARBA" id="ARBA00022692"/>
    </source>
</evidence>
<feature type="transmembrane region" description="Helical" evidence="15">
    <location>
        <begin position="426"/>
        <end position="445"/>
    </location>
</feature>
<comment type="caution">
    <text evidence="17">The sequence shown here is derived from an EMBL/GenBank/DDBJ whole genome shotgun (WGS) entry which is preliminary data.</text>
</comment>
<feature type="transmembrane region" description="Helical" evidence="15">
    <location>
        <begin position="338"/>
        <end position="355"/>
    </location>
</feature>
<feature type="transmembrane region" description="Helical" evidence="15">
    <location>
        <begin position="58"/>
        <end position="78"/>
    </location>
</feature>
<dbReference type="PROSITE" id="PS50850">
    <property type="entry name" value="MFS"/>
    <property type="match status" value="1"/>
</dbReference>
<proteinExistence type="inferred from homology"/>
<name>A0AAU9I783_9CILI</name>
<dbReference type="PANTHER" id="PTHR48022:SF2">
    <property type="entry name" value="PLASTIDIC GLUCOSE TRANSPORTER 4"/>
    <property type="match status" value="1"/>
</dbReference>
<dbReference type="InterPro" id="IPR050360">
    <property type="entry name" value="MFS_Sugar_Transporters"/>
</dbReference>
<evidence type="ECO:0000256" key="1">
    <source>
        <dbReference type="ARBA" id="ARBA00004141"/>
    </source>
</evidence>
<dbReference type="Gene3D" id="1.20.1250.20">
    <property type="entry name" value="MFS general substrate transporter like domains"/>
    <property type="match status" value="1"/>
</dbReference>
<feature type="transmembrane region" description="Helical" evidence="15">
    <location>
        <begin position="147"/>
        <end position="169"/>
    </location>
</feature>
<feature type="domain" description="Major facilitator superfamily (MFS) profile" evidence="16">
    <location>
        <begin position="21"/>
        <end position="451"/>
    </location>
</feature>
<feature type="transmembrane region" description="Helical" evidence="15">
    <location>
        <begin position="305"/>
        <end position="326"/>
    </location>
</feature>
<feature type="transmembrane region" description="Helical" evidence="15">
    <location>
        <begin position="90"/>
        <end position="109"/>
    </location>
</feature>
<protein>
    <recommendedName>
        <fullName evidence="13">Hexose transporter 1</fullName>
    </recommendedName>
</protein>
<dbReference type="InterPro" id="IPR003663">
    <property type="entry name" value="Sugar/inositol_transpt"/>
</dbReference>
<evidence type="ECO:0000256" key="7">
    <source>
        <dbReference type="ARBA" id="ARBA00044637"/>
    </source>
</evidence>
<dbReference type="Pfam" id="PF00083">
    <property type="entry name" value="Sugar_tr"/>
    <property type="match status" value="1"/>
</dbReference>
<comment type="catalytic activity">
    <reaction evidence="11">
        <text>D-glucosamine(out) = D-glucosamine(in)</text>
        <dbReference type="Rhea" id="RHEA:78423"/>
        <dbReference type="ChEBI" id="CHEBI:58723"/>
    </reaction>
    <physiologicalReaction direction="left-to-right" evidence="11">
        <dbReference type="Rhea" id="RHEA:78424"/>
    </physiologicalReaction>
</comment>
<feature type="transmembrane region" description="Helical" evidence="15">
    <location>
        <begin position="21"/>
        <end position="38"/>
    </location>
</feature>
<comment type="similarity">
    <text evidence="2 14">Belongs to the major facilitator superfamily. Sugar transporter (TC 2.A.1.1) family.</text>
</comment>
<keyword evidence="18" id="KW-1185">Reference proteome</keyword>
<dbReference type="SUPFAM" id="SSF103473">
    <property type="entry name" value="MFS general substrate transporter"/>
    <property type="match status" value="1"/>
</dbReference>
<dbReference type="NCBIfam" id="TIGR00879">
    <property type="entry name" value="SP"/>
    <property type="match status" value="1"/>
</dbReference>
<comment type="subcellular location">
    <subcellularLocation>
        <location evidence="1">Membrane</location>
        <topology evidence="1">Multi-pass membrane protein</topology>
    </subcellularLocation>
</comment>
<dbReference type="EMBL" id="CAJZBQ010000004">
    <property type="protein sequence ID" value="CAG9311193.1"/>
    <property type="molecule type" value="Genomic_DNA"/>
</dbReference>